<keyword evidence="2" id="KW-1185">Reference proteome</keyword>
<gene>
    <name evidence="1" type="ORF">RE6C_04216</name>
</gene>
<dbReference type="PATRIC" id="fig|1263867.3.peg.4517"/>
<evidence type="ECO:0000313" key="2">
    <source>
        <dbReference type="Proteomes" id="UP000011529"/>
    </source>
</evidence>
<organism evidence="1 2">
    <name type="scientific">Rhodopirellula europaea 6C</name>
    <dbReference type="NCBI Taxonomy" id="1263867"/>
    <lineage>
        <taxon>Bacteria</taxon>
        <taxon>Pseudomonadati</taxon>
        <taxon>Planctomycetota</taxon>
        <taxon>Planctomycetia</taxon>
        <taxon>Pirellulales</taxon>
        <taxon>Pirellulaceae</taxon>
        <taxon>Rhodopirellula</taxon>
    </lineage>
</organism>
<name>M2ADD5_9BACT</name>
<dbReference type="AlphaFoldDB" id="M2ADD5"/>
<dbReference type="EMBL" id="ANMO01000195">
    <property type="protein sequence ID" value="EMB15070.1"/>
    <property type="molecule type" value="Genomic_DNA"/>
</dbReference>
<accession>M2ADD5</accession>
<reference evidence="1" key="2">
    <citation type="journal article" date="2013" name="Mar. Genomics">
        <title>Expression of sulfatases in Rhodopirellula baltica and the diversity of sulfatases in the genus Rhodopirellula.</title>
        <authorList>
            <person name="Wegner C.E."/>
            <person name="Richter-Heitmann T."/>
            <person name="Klindworth A."/>
            <person name="Klockow C."/>
            <person name="Richter M."/>
            <person name="Achstetter T."/>
            <person name="Glockner F.O."/>
            <person name="Harder J."/>
        </authorList>
    </citation>
    <scope>NUCLEOTIDE SEQUENCE [LARGE SCALE GENOMIC DNA]</scope>
    <source>
        <strain evidence="1">6C</strain>
    </source>
</reference>
<reference evidence="1" key="1">
    <citation type="submission" date="2012-11" db="EMBL/GenBank/DDBJ databases">
        <title>Permanent draft genomes of Rhodopirellula europaea strain SH398 and 6C.</title>
        <authorList>
            <person name="Richter M."/>
            <person name="Richter-Heitmann T."/>
            <person name="Frank C."/>
            <person name="Harder J."/>
            <person name="Glockner F.O."/>
        </authorList>
    </citation>
    <scope>NUCLEOTIDE SEQUENCE</scope>
    <source>
        <strain evidence="1">6C</strain>
    </source>
</reference>
<evidence type="ECO:0000313" key="1">
    <source>
        <dbReference type="EMBL" id="EMB15070.1"/>
    </source>
</evidence>
<proteinExistence type="predicted"/>
<protein>
    <submittedName>
        <fullName evidence="1">Uncharacterized protein</fullName>
    </submittedName>
</protein>
<comment type="caution">
    <text evidence="1">The sequence shown here is derived from an EMBL/GenBank/DDBJ whole genome shotgun (WGS) entry which is preliminary data.</text>
</comment>
<sequence>MAASGCLSGGAKWRKTIEGYIWFQPHSGEAGLLILNIRFCKDIVHDRDSAILDCFE</sequence>
<dbReference type="Proteomes" id="UP000011529">
    <property type="component" value="Unassembled WGS sequence"/>
</dbReference>